<evidence type="ECO:0000256" key="1">
    <source>
        <dbReference type="ARBA" id="ARBA00004273"/>
    </source>
</evidence>
<dbReference type="InterPro" id="IPR003593">
    <property type="entry name" value="AAA+_ATPase"/>
</dbReference>
<evidence type="ECO:0000256" key="2">
    <source>
        <dbReference type="ARBA" id="ARBA00004436"/>
    </source>
</evidence>
<reference evidence="13" key="3">
    <citation type="submission" date="2025-09" db="UniProtKB">
        <authorList>
            <consortium name="Ensembl"/>
        </authorList>
    </citation>
    <scope>IDENTIFICATION</scope>
</reference>
<keyword evidence="8" id="KW-0496">Mitochondrion</keyword>
<dbReference type="GO" id="GO:0016887">
    <property type="term" value="F:ATP hydrolysis activity"/>
    <property type="evidence" value="ECO:0007669"/>
    <property type="project" value="InterPro"/>
</dbReference>
<dbReference type="InterPro" id="IPR027417">
    <property type="entry name" value="P-loop_NTPase"/>
</dbReference>
<dbReference type="InterPro" id="IPR003959">
    <property type="entry name" value="ATPase_AAA_core"/>
</dbReference>
<evidence type="ECO:0000313" key="13">
    <source>
        <dbReference type="Ensembl" id="ENSSFOP00015058466.1"/>
    </source>
</evidence>
<proteinExistence type="inferred from homology"/>
<keyword evidence="14" id="KW-1185">Reference proteome</keyword>
<evidence type="ECO:0000256" key="8">
    <source>
        <dbReference type="ARBA" id="ARBA00023128"/>
    </source>
</evidence>
<comment type="subcellular location">
    <subcellularLocation>
        <location evidence="1">Mitochondrion inner membrane</location>
    </subcellularLocation>
    <subcellularLocation>
        <location evidence="2">Mitochondrion matrix</location>
        <location evidence="2">Mitochondrion nucleoid</location>
    </subcellularLocation>
</comment>
<evidence type="ECO:0000256" key="11">
    <source>
        <dbReference type="SAM" id="MobiDB-lite"/>
    </source>
</evidence>
<dbReference type="GO" id="GO:0005743">
    <property type="term" value="C:mitochondrial inner membrane"/>
    <property type="evidence" value="ECO:0007669"/>
    <property type="project" value="UniProtKB-SubCell"/>
</dbReference>
<keyword evidence="9" id="KW-0472">Membrane</keyword>
<evidence type="ECO:0000256" key="9">
    <source>
        <dbReference type="ARBA" id="ARBA00023136"/>
    </source>
</evidence>
<dbReference type="GO" id="GO:0008270">
    <property type="term" value="F:zinc ion binding"/>
    <property type="evidence" value="ECO:0007669"/>
    <property type="project" value="TreeGrafter"/>
</dbReference>
<dbReference type="GeneTree" id="ENSGT00730000111059"/>
<feature type="region of interest" description="Disordered" evidence="11">
    <location>
        <begin position="1"/>
        <end position="65"/>
    </location>
</feature>
<evidence type="ECO:0000256" key="7">
    <source>
        <dbReference type="ARBA" id="ARBA00023054"/>
    </source>
</evidence>
<dbReference type="Ensembl" id="ENSSFOT00015049058.1">
    <property type="protein sequence ID" value="ENSSFOP00015058466.1"/>
    <property type="gene ID" value="ENSSFOG00015016039.2"/>
</dbReference>
<dbReference type="Pfam" id="PF00004">
    <property type="entry name" value="AAA"/>
    <property type="match status" value="1"/>
</dbReference>
<dbReference type="SMART" id="SM00382">
    <property type="entry name" value="AAA"/>
    <property type="match status" value="1"/>
</dbReference>
<evidence type="ECO:0000256" key="10">
    <source>
        <dbReference type="ARBA" id="ARBA00023271"/>
    </source>
</evidence>
<evidence type="ECO:0000256" key="5">
    <source>
        <dbReference type="ARBA" id="ARBA00022792"/>
    </source>
</evidence>
<sequence length="599" mass="67417">MSWLFGLNKGQSGPPPDLPIPSPPPPPAGGSSGGSGDKPKDKWSNFDPTGLERAAQAAKELDRSRHAKEALELARMQEQTVQLEHQSKMKEYEAAVEQLKGEQIRIQAEERRKTLTEETKQNQARAQYQDKLARQRYEDQLRQQQALNEENLRKQEESVQKQEAMRRATIEHEMELRHKNEMMRVEAEAKARGKVERENADIIREQIRLKAAEHRQTVLETIRTAGAVFGEGFQAFISDWDKVTATVAGLTLLAVGIYSARNATAVAGRYIEARLGKPSLVRETSRFTVIEAVKHPIKVQNIFRLSSKPQDALEGVVLSPKLEERVRDIAIATRNTRQNRGLYRNILMYGPPGTGKTLFAKKLAVHSGMDYAIMTGGDVAPMAREGVTAMHKVFDWANTSRRGLLLFVDEADAFLRKRATEKISEDLRATLNAFLYRTGEQSNKFMLVLASNQPEQFDWAINDRIDEIVNFALPGPDERERLVRLYFDRYVLEPATGGRQRLKLAQFDYGEKCSEIAQRVDGMSGREISKLGVAWQAAAYSSEDGVLTEAMIDARVDDAIRQHRQKMDWLHREGLESGAKVGVTLPPEESIACLGGKKI</sequence>
<dbReference type="CDD" id="cd19512">
    <property type="entry name" value="RecA-like_ATAD3-like"/>
    <property type="match status" value="1"/>
</dbReference>
<evidence type="ECO:0000256" key="3">
    <source>
        <dbReference type="ARBA" id="ARBA00006914"/>
    </source>
</evidence>
<dbReference type="FunFam" id="3.40.50.300:FF:000470">
    <property type="entry name" value="ATPase family, AAA domain containing 3A"/>
    <property type="match status" value="1"/>
</dbReference>
<keyword evidence="5" id="KW-0999">Mitochondrion inner membrane</keyword>
<accession>A0A8C9TV96</accession>
<gene>
    <name evidence="13" type="primary">ATAD3A</name>
</gene>
<dbReference type="AlphaFoldDB" id="A0A8C9TV96"/>
<feature type="compositionally biased region" description="Pro residues" evidence="11">
    <location>
        <begin position="13"/>
        <end position="28"/>
    </location>
</feature>
<protein>
    <submittedName>
        <fullName evidence="13">ATPase family AAA domain containing 3A</fullName>
    </submittedName>
</protein>
<dbReference type="Gene3D" id="3.40.50.300">
    <property type="entry name" value="P-loop containing nucleotide triphosphate hydrolases"/>
    <property type="match status" value="1"/>
</dbReference>
<evidence type="ECO:0000256" key="6">
    <source>
        <dbReference type="ARBA" id="ARBA00022840"/>
    </source>
</evidence>
<dbReference type="InterPro" id="IPR021911">
    <property type="entry name" value="ATAD3_N"/>
</dbReference>
<dbReference type="GO" id="GO:0042645">
    <property type="term" value="C:mitochondrial nucleoid"/>
    <property type="evidence" value="ECO:0007669"/>
    <property type="project" value="UniProtKB-SubCell"/>
</dbReference>
<keyword evidence="7" id="KW-0175">Coiled coil</keyword>
<name>A0A8C9TV96_SCLFO</name>
<organism evidence="13 14">
    <name type="scientific">Scleropages formosus</name>
    <name type="common">Asian bonytongue</name>
    <name type="synonym">Osteoglossum formosum</name>
    <dbReference type="NCBI Taxonomy" id="113540"/>
    <lineage>
        <taxon>Eukaryota</taxon>
        <taxon>Metazoa</taxon>
        <taxon>Chordata</taxon>
        <taxon>Craniata</taxon>
        <taxon>Vertebrata</taxon>
        <taxon>Euteleostomi</taxon>
        <taxon>Actinopterygii</taxon>
        <taxon>Neopterygii</taxon>
        <taxon>Teleostei</taxon>
        <taxon>Osteoglossocephala</taxon>
        <taxon>Osteoglossomorpha</taxon>
        <taxon>Osteoglossiformes</taxon>
        <taxon>Osteoglossidae</taxon>
        <taxon>Scleropages</taxon>
    </lineage>
</organism>
<evidence type="ECO:0000256" key="4">
    <source>
        <dbReference type="ARBA" id="ARBA00022741"/>
    </source>
</evidence>
<keyword evidence="4" id="KW-0547">Nucleotide-binding</keyword>
<dbReference type="OrthoDB" id="199596at2759"/>
<feature type="domain" description="AAA+ ATPase" evidence="12">
    <location>
        <begin position="342"/>
        <end position="475"/>
    </location>
</feature>
<evidence type="ECO:0000259" key="12">
    <source>
        <dbReference type="SMART" id="SM00382"/>
    </source>
</evidence>
<comment type="similarity">
    <text evidence="3">Belongs to the AAA ATPase family.</text>
</comment>
<keyword evidence="10" id="KW-1135">Mitochondrion nucleoid</keyword>
<dbReference type="PANTHER" id="PTHR23075:SF0">
    <property type="entry name" value="ATPASE FAMILY AAA DOMAIN-CONTAINING PROTEIN 3"/>
    <property type="match status" value="1"/>
</dbReference>
<dbReference type="GO" id="GO:0005524">
    <property type="term" value="F:ATP binding"/>
    <property type="evidence" value="ECO:0007669"/>
    <property type="project" value="UniProtKB-KW"/>
</dbReference>
<dbReference type="GO" id="GO:0007005">
    <property type="term" value="P:mitochondrion organization"/>
    <property type="evidence" value="ECO:0007669"/>
    <property type="project" value="TreeGrafter"/>
</dbReference>
<dbReference type="Pfam" id="PF12037">
    <property type="entry name" value="ATAD3_N"/>
    <property type="match status" value="1"/>
</dbReference>
<dbReference type="SUPFAM" id="SSF52540">
    <property type="entry name" value="P-loop containing nucleoside triphosphate hydrolases"/>
    <property type="match status" value="1"/>
</dbReference>
<keyword evidence="6" id="KW-0067">ATP-binding</keyword>
<dbReference type="PANTHER" id="PTHR23075">
    <property type="entry name" value="PUTATIVE ATP-ASE"/>
    <property type="match status" value="1"/>
</dbReference>
<evidence type="ECO:0000313" key="14">
    <source>
        <dbReference type="Proteomes" id="UP000694397"/>
    </source>
</evidence>
<reference evidence="13 14" key="1">
    <citation type="submission" date="2019-04" db="EMBL/GenBank/DDBJ databases">
        <authorList>
            <consortium name="Wellcome Sanger Institute Data Sharing"/>
        </authorList>
    </citation>
    <scope>NUCLEOTIDE SEQUENCE [LARGE SCALE GENOMIC DNA]</scope>
</reference>
<reference evidence="13" key="2">
    <citation type="submission" date="2025-08" db="UniProtKB">
        <authorList>
            <consortium name="Ensembl"/>
        </authorList>
    </citation>
    <scope>IDENTIFICATION</scope>
</reference>
<dbReference type="Proteomes" id="UP000694397">
    <property type="component" value="Chromosome 2"/>
</dbReference>